<comment type="caution">
    <text evidence="2">The sequence shown here is derived from an EMBL/GenBank/DDBJ whole genome shotgun (WGS) entry which is preliminary data.</text>
</comment>
<organism evidence="2 3">
    <name type="scientific">Halopseudomonas aestusnigri</name>
    <dbReference type="NCBI Taxonomy" id="857252"/>
    <lineage>
        <taxon>Bacteria</taxon>
        <taxon>Pseudomonadati</taxon>
        <taxon>Pseudomonadota</taxon>
        <taxon>Gammaproteobacteria</taxon>
        <taxon>Pseudomonadales</taxon>
        <taxon>Pseudomonadaceae</taxon>
        <taxon>Halopseudomonas</taxon>
    </lineage>
</organism>
<keyword evidence="3" id="KW-1185">Reference proteome</keyword>
<dbReference type="Proteomes" id="UP000243518">
    <property type="component" value="Unassembled WGS sequence"/>
</dbReference>
<evidence type="ECO:0000313" key="2">
    <source>
        <dbReference type="EMBL" id="SEG70637.1"/>
    </source>
</evidence>
<dbReference type="Pfam" id="PF07963">
    <property type="entry name" value="N_methyl"/>
    <property type="match status" value="1"/>
</dbReference>
<feature type="transmembrane region" description="Helical" evidence="1">
    <location>
        <begin position="12"/>
        <end position="34"/>
    </location>
</feature>
<evidence type="ECO:0000256" key="1">
    <source>
        <dbReference type="SAM" id="Phobius"/>
    </source>
</evidence>
<keyword evidence="1" id="KW-0472">Membrane</keyword>
<dbReference type="EMBL" id="FNVE01000016">
    <property type="protein sequence ID" value="SEG70637.1"/>
    <property type="molecule type" value="Genomic_DNA"/>
</dbReference>
<keyword evidence="1" id="KW-0812">Transmembrane</keyword>
<protein>
    <submittedName>
        <fullName evidence="2">Type IV pilus assembly protein PilV</fullName>
    </submittedName>
</protein>
<keyword evidence="1" id="KW-1133">Transmembrane helix</keyword>
<accession>A0AAQ1GA25</accession>
<dbReference type="InterPro" id="IPR012902">
    <property type="entry name" value="N_methyl_site"/>
</dbReference>
<dbReference type="RefSeq" id="WP_088277517.1">
    <property type="nucleotide sequence ID" value="NZ_AP027273.1"/>
</dbReference>
<sequence>MPLVIRHRQSGLTMIELLVTVVILLVGLLGLAGLQSRLQQSEVESYQRAQALILLNDMSNRIMANRNAAADYVTTAVGAGAACPAAGSTRSSQDINAWCQALRGAAETIGTSEVGAMIGGRGCVEDLGSDTYMVTVAWQGIIPLQAPPASVSCGQNAYNDTAACANDLCRRTVTTLVRIGNLEP</sequence>
<name>A0AAQ1GA25_9GAMM</name>
<proteinExistence type="predicted"/>
<reference evidence="2 3" key="1">
    <citation type="submission" date="2016-10" db="EMBL/GenBank/DDBJ databases">
        <authorList>
            <person name="Varghese N."/>
            <person name="Submissions S."/>
        </authorList>
    </citation>
    <scope>NUCLEOTIDE SEQUENCE [LARGE SCALE GENOMIC DNA]</scope>
    <source>
        <strain evidence="2 3">CECT 8317</strain>
    </source>
</reference>
<gene>
    <name evidence="2" type="ORF">SAMN05216586_11681</name>
</gene>
<dbReference type="AlphaFoldDB" id="A0AAQ1GA25"/>
<evidence type="ECO:0000313" key="3">
    <source>
        <dbReference type="Proteomes" id="UP000243518"/>
    </source>
</evidence>
<dbReference type="NCBIfam" id="TIGR02532">
    <property type="entry name" value="IV_pilin_GFxxxE"/>
    <property type="match status" value="1"/>
</dbReference>